<dbReference type="CDD" id="cd01992">
    <property type="entry name" value="TilS_N"/>
    <property type="match status" value="1"/>
</dbReference>
<keyword evidence="1 6" id="KW-0436">Ligase</keyword>
<proteinExistence type="inferred from homology"/>
<dbReference type="InterPro" id="IPR012094">
    <property type="entry name" value="tRNA_Ile_lys_synt"/>
</dbReference>
<dbReference type="NCBIfam" id="TIGR02432">
    <property type="entry name" value="lysidine_TilS_N"/>
    <property type="match status" value="1"/>
</dbReference>
<dbReference type="eggNOG" id="COG0037">
    <property type="taxonomic scope" value="Bacteria"/>
</dbReference>
<dbReference type="HAMAP" id="MF_01161">
    <property type="entry name" value="tRNA_Ile_lys_synt"/>
    <property type="match status" value="1"/>
</dbReference>
<feature type="coiled-coil region" evidence="7">
    <location>
        <begin position="193"/>
        <end position="224"/>
    </location>
</feature>
<dbReference type="PATRIC" id="fig|1276246.3.peg.12"/>
<dbReference type="AlphaFoldDB" id="W6A5E8"/>
<dbReference type="GO" id="GO:0032267">
    <property type="term" value="F:tRNA(Ile)-lysidine synthase activity"/>
    <property type="evidence" value="ECO:0007669"/>
    <property type="project" value="UniProtKB-EC"/>
</dbReference>
<keyword evidence="2 6" id="KW-0819">tRNA processing</keyword>
<dbReference type="GO" id="GO:0005524">
    <property type="term" value="F:ATP binding"/>
    <property type="evidence" value="ECO:0007669"/>
    <property type="project" value="UniProtKB-UniRule"/>
</dbReference>
<dbReference type="GO" id="GO:0006400">
    <property type="term" value="P:tRNA modification"/>
    <property type="evidence" value="ECO:0007669"/>
    <property type="project" value="UniProtKB-UniRule"/>
</dbReference>
<accession>W6A5E8</accession>
<comment type="subcellular location">
    <subcellularLocation>
        <location evidence="6">Cytoplasm</location>
    </subcellularLocation>
</comment>
<keyword evidence="4 6" id="KW-0067">ATP-binding</keyword>
<evidence type="ECO:0000256" key="5">
    <source>
        <dbReference type="ARBA" id="ARBA00048539"/>
    </source>
</evidence>
<dbReference type="GO" id="GO:0005737">
    <property type="term" value="C:cytoplasm"/>
    <property type="evidence" value="ECO:0007669"/>
    <property type="project" value="UniProtKB-SubCell"/>
</dbReference>
<dbReference type="PANTHER" id="PTHR43033:SF1">
    <property type="entry name" value="TRNA(ILE)-LYSIDINE SYNTHASE-RELATED"/>
    <property type="match status" value="1"/>
</dbReference>
<keyword evidence="6" id="KW-0963">Cytoplasm</keyword>
<dbReference type="Gene3D" id="3.40.50.620">
    <property type="entry name" value="HUPs"/>
    <property type="match status" value="1"/>
</dbReference>
<dbReference type="RefSeq" id="WP_025362602.1">
    <property type="nucleotide sequence ID" value="NZ_CP006681.1"/>
</dbReference>
<evidence type="ECO:0000259" key="8">
    <source>
        <dbReference type="Pfam" id="PF01171"/>
    </source>
</evidence>
<dbReference type="OrthoDB" id="9807403at2"/>
<name>W6A5E8_9MOLU</name>
<evidence type="ECO:0000313" key="9">
    <source>
        <dbReference type="EMBL" id="AHI52353.1"/>
    </source>
</evidence>
<dbReference type="InterPro" id="IPR012795">
    <property type="entry name" value="tRNA_Ile_lys_synt_N"/>
</dbReference>
<evidence type="ECO:0000256" key="4">
    <source>
        <dbReference type="ARBA" id="ARBA00022840"/>
    </source>
</evidence>
<organism evidence="9 10">
    <name type="scientific">Spiroplasma culicicola AES-1</name>
    <dbReference type="NCBI Taxonomy" id="1276246"/>
    <lineage>
        <taxon>Bacteria</taxon>
        <taxon>Bacillati</taxon>
        <taxon>Mycoplasmatota</taxon>
        <taxon>Mollicutes</taxon>
        <taxon>Entomoplasmatales</taxon>
        <taxon>Spiroplasmataceae</taxon>
        <taxon>Spiroplasma</taxon>
    </lineage>
</organism>
<comment type="function">
    <text evidence="6">Ligates lysine onto the cytidine present at position 34 of the AUA codon-specific tRNA(Ile) that contains the anticodon CAU, in an ATP-dependent manner. Cytidine is converted to lysidine, thus changing the amino acid specificity of the tRNA from methionine to isoleucine.</text>
</comment>
<dbReference type="InterPro" id="IPR011063">
    <property type="entry name" value="TilS/TtcA_N"/>
</dbReference>
<dbReference type="SUPFAM" id="SSF52402">
    <property type="entry name" value="Adenine nucleotide alpha hydrolases-like"/>
    <property type="match status" value="1"/>
</dbReference>
<evidence type="ECO:0000256" key="2">
    <source>
        <dbReference type="ARBA" id="ARBA00022694"/>
    </source>
</evidence>
<evidence type="ECO:0000256" key="6">
    <source>
        <dbReference type="HAMAP-Rule" id="MF_01161"/>
    </source>
</evidence>
<evidence type="ECO:0000313" key="10">
    <source>
        <dbReference type="Proteomes" id="UP000019267"/>
    </source>
</evidence>
<dbReference type="HOGENOM" id="CLU_018869_0_2_14"/>
<dbReference type="PANTHER" id="PTHR43033">
    <property type="entry name" value="TRNA(ILE)-LYSIDINE SYNTHASE-RELATED"/>
    <property type="match status" value="1"/>
</dbReference>
<comment type="similarity">
    <text evidence="6">Belongs to the tRNA(Ile)-lysidine synthase family.</text>
</comment>
<comment type="domain">
    <text evidence="6">The N-terminal region contains the highly conserved SGGXDS motif, predicted to be a P-loop motif involved in ATP binding.</text>
</comment>
<dbReference type="KEGG" id="scq:SCULI_v1c00120"/>
<sequence length="386" mass="46289">MKICNQKKYIAGLSGGTDSIFMLSKLVAKVKPNKIIACHVNYNYRSDSSIDQKICEEFCKKNNIKLEILNVTQNYKELRQNFESWARKIRYDFFVENLNKYEFDKILIAHNMNDDIETFIMQKQKQTIVQYWGIEKKTFYKDAMIYRPIIEYKRSQILEYLNENEIVYANDSTNLDLKYTRNKIRDSLDENNFEKISEEKKVLNQKLKRTINTVLKLVENIKDKQLDLKSLRHDQLYDQILIFKFLETNGFGNLFYGRKKATIKEIIKELYSNKSFIKIEINNLILLKDRNILKIIDKSDLCIINKPIVELSKEEIDYFNCKEEISKYNKTNIWVTNDWERTFKFLKVNNKPLNKVLTKQKKSYFSRWFDLVIYNESDKNILNINI</sequence>
<keyword evidence="7" id="KW-0175">Coiled coil</keyword>
<evidence type="ECO:0000256" key="3">
    <source>
        <dbReference type="ARBA" id="ARBA00022741"/>
    </source>
</evidence>
<comment type="catalytic activity">
    <reaction evidence="5 6">
        <text>cytidine(34) in tRNA(Ile2) + L-lysine + ATP = lysidine(34) in tRNA(Ile2) + AMP + diphosphate + H(+)</text>
        <dbReference type="Rhea" id="RHEA:43744"/>
        <dbReference type="Rhea" id="RHEA-COMP:10625"/>
        <dbReference type="Rhea" id="RHEA-COMP:10670"/>
        <dbReference type="ChEBI" id="CHEBI:15378"/>
        <dbReference type="ChEBI" id="CHEBI:30616"/>
        <dbReference type="ChEBI" id="CHEBI:32551"/>
        <dbReference type="ChEBI" id="CHEBI:33019"/>
        <dbReference type="ChEBI" id="CHEBI:82748"/>
        <dbReference type="ChEBI" id="CHEBI:83665"/>
        <dbReference type="ChEBI" id="CHEBI:456215"/>
        <dbReference type="EC" id="6.3.4.19"/>
    </reaction>
</comment>
<feature type="binding site" evidence="6">
    <location>
        <begin position="14"/>
        <end position="19"/>
    </location>
    <ligand>
        <name>ATP</name>
        <dbReference type="ChEBI" id="CHEBI:30616"/>
    </ligand>
</feature>
<gene>
    <name evidence="6 9" type="primary">tilS</name>
    <name evidence="9" type="ORF">SCULI_v1c00120</name>
</gene>
<dbReference type="STRING" id="1276246.SCULI_v1c00120"/>
<feature type="coiled-coil region" evidence="7">
    <location>
        <begin position="61"/>
        <end position="88"/>
    </location>
</feature>
<evidence type="ECO:0000256" key="1">
    <source>
        <dbReference type="ARBA" id="ARBA00022598"/>
    </source>
</evidence>
<dbReference type="EC" id="6.3.4.19" evidence="6"/>
<keyword evidence="3 6" id="KW-0547">Nucleotide-binding</keyword>
<reference evidence="9 10" key="1">
    <citation type="journal article" date="2014" name="Genome Biol. Evol.">
        <title>Molecular evolution of the substrate utilization strategies and putative virulence factors in mosquito-associated Spiroplasma species.</title>
        <authorList>
            <person name="Chang T.H."/>
            <person name="Lo W.S."/>
            <person name="Ku C."/>
            <person name="Chen L.L."/>
            <person name="Kuo C.H."/>
        </authorList>
    </citation>
    <scope>NUCLEOTIDE SEQUENCE [LARGE SCALE GENOMIC DNA]</scope>
    <source>
        <strain evidence="9">AES-1</strain>
    </source>
</reference>
<dbReference type="Pfam" id="PF01171">
    <property type="entry name" value="ATP_bind_3"/>
    <property type="match status" value="1"/>
</dbReference>
<dbReference type="InterPro" id="IPR014729">
    <property type="entry name" value="Rossmann-like_a/b/a_fold"/>
</dbReference>
<keyword evidence="10" id="KW-1185">Reference proteome</keyword>
<feature type="domain" description="tRNA(Ile)-lysidine/2-thiocytidine synthase N-terminal" evidence="8">
    <location>
        <begin position="9"/>
        <end position="186"/>
    </location>
</feature>
<dbReference type="Proteomes" id="UP000019267">
    <property type="component" value="Chromosome"/>
</dbReference>
<evidence type="ECO:0000256" key="7">
    <source>
        <dbReference type="SAM" id="Coils"/>
    </source>
</evidence>
<dbReference type="EMBL" id="CP006681">
    <property type="protein sequence ID" value="AHI52353.1"/>
    <property type="molecule type" value="Genomic_DNA"/>
</dbReference>
<protein>
    <recommendedName>
        <fullName evidence="6">tRNA(Ile)-lysidine synthase</fullName>
        <ecNumber evidence="6">6.3.4.19</ecNumber>
    </recommendedName>
    <alternativeName>
        <fullName evidence="6">tRNA(Ile)-2-lysyl-cytidine synthase</fullName>
    </alternativeName>
    <alternativeName>
        <fullName evidence="6">tRNA(Ile)-lysidine synthetase</fullName>
    </alternativeName>
</protein>